<reference evidence="2 3" key="1">
    <citation type="journal article" date="2018" name="Sci. Rep.">
        <title>Rhizobium tumorigenes sp. nov., a novel plant tumorigenic bacterium isolated from cane gall tumors on thornless blackberry.</title>
        <authorList>
            <person name="Kuzmanovi N."/>
            <person name="Smalla K."/>
            <person name="Gronow S."/>
            <person name="PuBawska J."/>
        </authorList>
    </citation>
    <scope>NUCLEOTIDE SEQUENCE [LARGE SCALE GENOMIC DNA]</scope>
    <source>
        <strain evidence="2 3">CCBAU 85046</strain>
    </source>
</reference>
<dbReference type="Proteomes" id="UP000248925">
    <property type="component" value="Unassembled WGS sequence"/>
</dbReference>
<dbReference type="EMBL" id="PCDP01000059">
    <property type="protein sequence ID" value="PZM09529.1"/>
    <property type="molecule type" value="Genomic_DNA"/>
</dbReference>
<feature type="transmembrane region" description="Helical" evidence="1">
    <location>
        <begin position="55"/>
        <end position="74"/>
    </location>
</feature>
<comment type="caution">
    <text evidence="2">The sequence shown here is derived from an EMBL/GenBank/DDBJ whole genome shotgun (WGS) entry which is preliminary data.</text>
</comment>
<feature type="transmembrane region" description="Helical" evidence="1">
    <location>
        <begin position="23"/>
        <end position="43"/>
    </location>
</feature>
<feature type="transmembrane region" description="Helical" evidence="1">
    <location>
        <begin position="86"/>
        <end position="107"/>
    </location>
</feature>
<organism evidence="2 3">
    <name type="scientific">Rhizobium tubonense</name>
    <dbReference type="NCBI Taxonomy" id="484088"/>
    <lineage>
        <taxon>Bacteria</taxon>
        <taxon>Pseudomonadati</taxon>
        <taxon>Pseudomonadota</taxon>
        <taxon>Alphaproteobacteria</taxon>
        <taxon>Hyphomicrobiales</taxon>
        <taxon>Rhizobiaceae</taxon>
        <taxon>Rhizobium/Agrobacterium group</taxon>
        <taxon>Rhizobium</taxon>
    </lineage>
</organism>
<dbReference type="AlphaFoldDB" id="A0A2W4C7M6"/>
<evidence type="ECO:0000313" key="3">
    <source>
        <dbReference type="Proteomes" id="UP000248925"/>
    </source>
</evidence>
<accession>A0A2W4C7M6</accession>
<proteinExistence type="predicted"/>
<dbReference type="RefSeq" id="WP_111162910.1">
    <property type="nucleotide sequence ID" value="NZ_PCDP01000059.1"/>
</dbReference>
<evidence type="ECO:0000313" key="2">
    <source>
        <dbReference type="EMBL" id="PZM09529.1"/>
    </source>
</evidence>
<dbReference type="OrthoDB" id="8116105at2"/>
<feature type="transmembrane region" description="Helical" evidence="1">
    <location>
        <begin position="132"/>
        <end position="152"/>
    </location>
</feature>
<protein>
    <submittedName>
        <fullName evidence="2">Uncharacterized protein</fullName>
    </submittedName>
</protein>
<gene>
    <name evidence="2" type="ORF">CPY51_24895</name>
</gene>
<keyword evidence="1" id="KW-0472">Membrane</keyword>
<keyword evidence="1" id="KW-1133">Transmembrane helix</keyword>
<evidence type="ECO:0000256" key="1">
    <source>
        <dbReference type="SAM" id="Phobius"/>
    </source>
</evidence>
<sequence length="174" mass="19676">MPTIERAWLVTVRQKASHELREFLFLALYLYVCFSALVLYKMAILDAQGISFSPFGLPIVKALLLAKFIMLGHAVRLGDRDGTRRVIYVIVHKALLYLALLILLSLIEEAVVALIHGQTIVAAFTELWSGKLWQILANNVIMLLILVPYLASRELNDAVEGRLWVILLEPRIKP</sequence>
<keyword evidence="3" id="KW-1185">Reference proteome</keyword>
<keyword evidence="1" id="KW-0812">Transmembrane</keyword>
<name>A0A2W4C7M6_9HYPH</name>